<accession>A0A512PBR4</accession>
<dbReference type="PROSITE" id="PS51841">
    <property type="entry name" value="LTD"/>
    <property type="match status" value="1"/>
</dbReference>
<keyword evidence="6" id="KW-1185">Reference proteome</keyword>
<dbReference type="SUPFAM" id="SSF56219">
    <property type="entry name" value="DNase I-like"/>
    <property type="match status" value="1"/>
</dbReference>
<dbReference type="InterPro" id="IPR036907">
    <property type="entry name" value="5'-Nucleotdase_C_sf"/>
</dbReference>
<evidence type="ECO:0000313" key="5">
    <source>
        <dbReference type="EMBL" id="GEP68660.1"/>
    </source>
</evidence>
<feature type="chain" id="PRO_5021699467" evidence="3">
    <location>
        <begin position="32"/>
        <end position="1665"/>
    </location>
</feature>
<dbReference type="InterPro" id="IPR036415">
    <property type="entry name" value="Lamin_tail_dom_sf"/>
</dbReference>
<dbReference type="Gene3D" id="3.60.10.10">
    <property type="entry name" value="Endonuclease/exonuclease/phosphatase"/>
    <property type="match status" value="1"/>
</dbReference>
<dbReference type="NCBIfam" id="NF033681">
    <property type="entry name" value="ExeM_NucH_DNase"/>
    <property type="match status" value="1"/>
</dbReference>
<feature type="signal peptide" evidence="3">
    <location>
        <begin position="1"/>
        <end position="31"/>
    </location>
</feature>
<dbReference type="InterPro" id="IPR008334">
    <property type="entry name" value="5'-Nucleotdase_C"/>
</dbReference>
<dbReference type="Pfam" id="PF00932">
    <property type="entry name" value="LTD"/>
    <property type="match status" value="1"/>
</dbReference>
<dbReference type="Gene3D" id="2.60.40.10">
    <property type="entry name" value="Immunoglobulins"/>
    <property type="match status" value="2"/>
</dbReference>
<comment type="caution">
    <text evidence="5">The sequence shown here is derived from an EMBL/GenBank/DDBJ whole genome shotgun (WGS) entry which is preliminary data.</text>
</comment>
<dbReference type="CDD" id="cd04486">
    <property type="entry name" value="YhcR_OBF_like"/>
    <property type="match status" value="1"/>
</dbReference>
<feature type="domain" description="LTD" evidence="4">
    <location>
        <begin position="27"/>
        <end position="164"/>
    </location>
</feature>
<feature type="region of interest" description="Disordered" evidence="2">
    <location>
        <begin position="675"/>
        <end position="697"/>
    </location>
</feature>
<dbReference type="InterPro" id="IPR029052">
    <property type="entry name" value="Metallo-depent_PP-like"/>
</dbReference>
<dbReference type="InterPro" id="IPR047971">
    <property type="entry name" value="ExeM-like"/>
</dbReference>
<feature type="region of interest" description="Disordered" evidence="2">
    <location>
        <begin position="194"/>
        <end position="225"/>
    </location>
</feature>
<dbReference type="Pfam" id="PF16640">
    <property type="entry name" value="Big_3_5"/>
    <property type="match status" value="1"/>
</dbReference>
<dbReference type="GO" id="GO:0016787">
    <property type="term" value="F:hydrolase activity"/>
    <property type="evidence" value="ECO:0007669"/>
    <property type="project" value="InterPro"/>
</dbReference>
<proteinExistence type="predicted"/>
<dbReference type="RefSeq" id="WP_146952379.1">
    <property type="nucleotide sequence ID" value="NZ_BAABBJ010000009.1"/>
</dbReference>
<dbReference type="CDD" id="cd10283">
    <property type="entry name" value="MnuA_DNase1-like"/>
    <property type="match status" value="1"/>
</dbReference>
<dbReference type="Gene3D" id="3.90.780.10">
    <property type="entry name" value="5'-Nucleotidase, C-terminal domain"/>
    <property type="match status" value="1"/>
</dbReference>
<dbReference type="SUPFAM" id="SSF55816">
    <property type="entry name" value="5'-nucleotidase (syn. UDP-sugar hydrolase), C-terminal domain"/>
    <property type="match status" value="1"/>
</dbReference>
<gene>
    <name evidence="5" type="ORF">CSO01_13750</name>
</gene>
<dbReference type="Pfam" id="PF02872">
    <property type="entry name" value="5_nucleotid_C"/>
    <property type="match status" value="1"/>
</dbReference>
<evidence type="ECO:0000256" key="2">
    <source>
        <dbReference type="SAM" id="MobiDB-lite"/>
    </source>
</evidence>
<dbReference type="InterPro" id="IPR004843">
    <property type="entry name" value="Calcineurin-like_PHP"/>
</dbReference>
<evidence type="ECO:0000313" key="6">
    <source>
        <dbReference type="Proteomes" id="UP000321798"/>
    </source>
</evidence>
<dbReference type="InterPro" id="IPR006179">
    <property type="entry name" value="5_nucleotidase/apyrase"/>
</dbReference>
<dbReference type="InterPro" id="IPR001322">
    <property type="entry name" value="Lamin_tail_dom"/>
</dbReference>
<dbReference type="Pfam" id="PF00149">
    <property type="entry name" value="Metallophos"/>
    <property type="match status" value="1"/>
</dbReference>
<dbReference type="Gene3D" id="3.60.21.10">
    <property type="match status" value="1"/>
</dbReference>
<dbReference type="InterPro" id="IPR013783">
    <property type="entry name" value="Ig-like_fold"/>
</dbReference>
<dbReference type="SUPFAM" id="SSF74853">
    <property type="entry name" value="Lamin A/C globular tail domain"/>
    <property type="match status" value="1"/>
</dbReference>
<dbReference type="GO" id="GO:0005975">
    <property type="term" value="P:carbohydrate metabolic process"/>
    <property type="evidence" value="ECO:0007669"/>
    <property type="project" value="UniProtKB-ARBA"/>
</dbReference>
<dbReference type="InterPro" id="IPR032109">
    <property type="entry name" value="Big_3_5"/>
</dbReference>
<dbReference type="PANTHER" id="PTHR42834">
    <property type="entry name" value="ENDONUCLEASE/EXONUCLEASE/PHOSPHATASE FAMILY PROTEIN (AFU_ORTHOLOGUE AFUA_3G09210)"/>
    <property type="match status" value="1"/>
</dbReference>
<evidence type="ECO:0000259" key="4">
    <source>
        <dbReference type="PROSITE" id="PS51841"/>
    </source>
</evidence>
<protein>
    <submittedName>
        <fullName evidence="5">Multifunctional nuclease/2',3'-cyclic-nucleotide 2'-phosphodiesterase/5'-nucleotidase/3'-nucleotidase</fullName>
    </submittedName>
</protein>
<reference evidence="5 6" key="1">
    <citation type="submission" date="2019-07" db="EMBL/GenBank/DDBJ databases">
        <title>Whole genome shotgun sequence of Cellulomonas soli NBRC 109434.</title>
        <authorList>
            <person name="Hosoyama A."/>
            <person name="Uohara A."/>
            <person name="Ohji S."/>
            <person name="Ichikawa N."/>
        </authorList>
    </citation>
    <scope>NUCLEOTIDE SEQUENCE [LARGE SCALE GENOMIC DNA]</scope>
    <source>
        <strain evidence="5 6">NBRC 109434</strain>
    </source>
</reference>
<dbReference type="EMBL" id="BKAL01000003">
    <property type="protein sequence ID" value="GEP68660.1"/>
    <property type="molecule type" value="Genomic_DNA"/>
</dbReference>
<dbReference type="OrthoDB" id="1016457at2"/>
<dbReference type="PANTHER" id="PTHR42834:SF1">
    <property type="entry name" value="ENDONUCLEASE_EXONUCLEASE_PHOSPHATASE FAMILY PROTEIN (AFU_ORTHOLOGUE AFUA_3G09210)"/>
    <property type="match status" value="1"/>
</dbReference>
<sequence length="1665" mass="167491">MHGRSRSYTGGIAALGLALAGAVVAAVPAQAAVSASAPVVLHEVYGGGGNSGAPFNRDFVELYNPGAAPVDLTGWTVQYASATGTAWQTTPLTGTIAAGGFLLVGEAFGANAAATAIPFDIDGTLAMSGTTGKVALASSSTALTCVATACASDAAVVDLVGWGPTATAYAGSAPAPATTNATSVSRDAAHTNTASNAADFTTGAPTPTGATSGGGGDGGSDPDVRTIAEIQGTGDASPLVGTTVTTDGVVTAAYPTGGLNGYVIQTPGTGGGDPSTRTASDGLFVYSPSTAAAVSVGTHVQVTGAVSEFSGLTELTVASAADLSVLADAPAAVTPVSAAWPATGTAREALESMLFLPTGDLTISNTYSTNQYGEVGLATGTTPLLQPTELAAPGSAQAAAVTADNAARGVVLDDGASTNFLSAANSGLTPPYVSLTNPVRVGAAASFTAPVVVDYRNSVWKLNPTAPLVAGAPAPVTFENDRTTSPSDVGGDLEVASFNVLNYFTTLGSTTAGCVAYTDRAGNGVTVKEGCDPRGAWDPEDLARQQEKIVAAINGLDADVVGLLEIENSAVVDGVADEALSTLVDALNAAAGSTVWAYVPSSSELPAVGLQDTITNALIYRTASVERVGDSRALGTASADGQAFANAREPIGQVFAPVGGGKDLFVAVNHLKSKGSAGPWPGDADTGDGQGASNESRVRQAQALRDWVPTVQGDAEAVALVGDFNSYTHEDPLQVLYDAGYTDAASALAAGQYSYSFSGLSGSLDHVLLNDAALERATGADIWEINAEESIALEYSRYNYHGTLFQAADAYRSSDHDPVVVGLAAGASAQGLIDLTLLNINDFHGRIDANTVKFAGTVEKARAAAEAAGGAAAFLSAGDNIGASLFASAVAQDQPTIDVLNTLGLAASAVGNHEFDQGYTDLVDRVVAGGTNATWPYLGANVYAKGTTNPVLPEYTILDMGGVSVGVIGAVTQETPTLVTPGGIATLDFGDPVEAVNRVAAQLSDGDAANGEADVLVAEYHEGAGAGTPDGATLEQEVAAGGAFAEIVQETSAEVDAIFTGHTHKQYAWQAPVPGDATRTRPVLQTGSYGEFVGKVVLTYDRGTEQVTASTATNLARTTDTDATLVATYPRVAAVSTIVTKALADAAVVGNQPVGSVTADITTAFAGGSYVNGVYTGSGPLATTGRDDRSKESTLGNLVANSLRDSLASADRGGAQIGVVNPGGLRNELLYAPDGTITYAEANAVLPFVNNLWTTTLSGAQVKTMLEQQWQTNADGTIPSRPYLQLGLSDNVSYTFDASRAMGDRITSVTVDGVALDPAASYRVGTFSFLAQGGDNFRVFTGGTGTADSGLIDRDAWIAYLQAHPALAPSFARHAVGVPALPASVTAGDALAFPVTGLDLTSLGSPLNTTLDVRIDGTSIGSAAVTGGAAAVSVTVPAGTSGGAHVLTLVAAPSGTTVTLPLTVEPGLPLSTTTLTAKPSSQVFGATGHRVQLTATVAADVPVAGTVEFVSGQTVLGTATLRHGRASLTLASSTPAGTYDVVARYAGDATVTGSQSAPVTVVVKQATTRTSLQIGRNGAPCFWWATNPVVVAVRQDNGRLPSGVVELREGDTVVRTLKVTAGVAVGSLPGGLTSGKHTFTATFVPSDVANVAGSTSAPVTVTIRR</sequence>
<dbReference type="PRINTS" id="PR01607">
    <property type="entry name" value="APYRASEFAMLY"/>
</dbReference>
<feature type="compositionally biased region" description="Low complexity" evidence="2">
    <location>
        <begin position="201"/>
        <end position="210"/>
    </location>
</feature>
<dbReference type="SUPFAM" id="SSF56300">
    <property type="entry name" value="Metallo-dependent phosphatases"/>
    <property type="match status" value="1"/>
</dbReference>
<name>A0A512PBR4_9CELL</name>
<organism evidence="5 6">
    <name type="scientific">Cellulomonas soli</name>
    <dbReference type="NCBI Taxonomy" id="931535"/>
    <lineage>
        <taxon>Bacteria</taxon>
        <taxon>Bacillati</taxon>
        <taxon>Actinomycetota</taxon>
        <taxon>Actinomycetes</taxon>
        <taxon>Micrococcales</taxon>
        <taxon>Cellulomonadaceae</taxon>
        <taxon>Cellulomonas</taxon>
    </lineage>
</organism>
<dbReference type="Proteomes" id="UP000321798">
    <property type="component" value="Unassembled WGS sequence"/>
</dbReference>
<dbReference type="GO" id="GO:0009166">
    <property type="term" value="P:nucleotide catabolic process"/>
    <property type="evidence" value="ECO:0007669"/>
    <property type="project" value="InterPro"/>
</dbReference>
<dbReference type="InterPro" id="IPR036691">
    <property type="entry name" value="Endo/exonu/phosph_ase_sf"/>
</dbReference>
<keyword evidence="1 3" id="KW-0732">Signal</keyword>
<evidence type="ECO:0000256" key="3">
    <source>
        <dbReference type="SAM" id="SignalP"/>
    </source>
</evidence>
<evidence type="ECO:0000256" key="1">
    <source>
        <dbReference type="ARBA" id="ARBA00022729"/>
    </source>
</evidence>